<gene>
    <name evidence="9" type="primary">DERL2</name>
</gene>
<evidence type="ECO:0000256" key="7">
    <source>
        <dbReference type="RuleBase" id="RU363059"/>
    </source>
</evidence>
<reference evidence="9" key="2">
    <citation type="submission" date="2025-08" db="UniProtKB">
        <authorList>
            <consortium name="Ensembl"/>
        </authorList>
    </citation>
    <scope>IDENTIFICATION</scope>
    <source>
        <strain evidence="9">broiler</strain>
    </source>
</reference>
<feature type="transmembrane region" description="Helical" evidence="7">
    <location>
        <begin position="136"/>
        <end position="157"/>
    </location>
</feature>
<dbReference type="AlphaFoldDB" id="A0A8V1AMR4"/>
<dbReference type="GO" id="GO:0030307">
    <property type="term" value="P:positive regulation of cell growth"/>
    <property type="evidence" value="ECO:0007669"/>
    <property type="project" value="Ensembl"/>
</dbReference>
<keyword evidence="11" id="KW-1267">Proteomics identification</keyword>
<evidence type="ECO:0000256" key="5">
    <source>
        <dbReference type="ARBA" id="ARBA00022989"/>
    </source>
</evidence>
<dbReference type="Proteomes" id="UP000000539">
    <property type="component" value="Chromosome 19"/>
</dbReference>
<dbReference type="GO" id="GO:0005789">
    <property type="term" value="C:endoplasmic reticulum membrane"/>
    <property type="evidence" value="ECO:0000318"/>
    <property type="project" value="GO_Central"/>
</dbReference>
<comment type="subcellular location">
    <subcellularLocation>
        <location evidence="1 7">Endoplasmic reticulum membrane</location>
        <topology evidence="1 7">Multi-pass membrane protein</topology>
    </subcellularLocation>
</comment>
<evidence type="ECO:0000313" key="9">
    <source>
        <dbReference type="Ensembl" id="ENSGALP00010043379.1"/>
    </source>
</evidence>
<reference evidence="9" key="1">
    <citation type="submission" date="2020-11" db="EMBL/GenBank/DDBJ databases">
        <title>Gallus gallus (Chicken) genome, bGalGal1, GRCg7b, maternal haplotype autosomes + Z &amp; W.</title>
        <authorList>
            <person name="Warren W."/>
            <person name="Formenti G."/>
            <person name="Fedrigo O."/>
            <person name="Haase B."/>
            <person name="Mountcastle J."/>
            <person name="Balacco J."/>
            <person name="Tracey A."/>
            <person name="Schneider V."/>
            <person name="Okimoto R."/>
            <person name="Cheng H."/>
            <person name="Hawken R."/>
            <person name="Howe K."/>
            <person name="Jarvis E.D."/>
        </authorList>
    </citation>
    <scope>NUCLEOTIDE SEQUENCE [LARGE SCALE GENOMIC DNA]</scope>
    <source>
        <strain evidence="9">Broiler</strain>
    </source>
</reference>
<dbReference type="GO" id="GO:0005769">
    <property type="term" value="C:early endosome"/>
    <property type="evidence" value="ECO:0007669"/>
    <property type="project" value="Ensembl"/>
</dbReference>
<evidence type="ECO:0000256" key="3">
    <source>
        <dbReference type="ARBA" id="ARBA00022692"/>
    </source>
</evidence>
<name>A0A8V1AMR4_CHICK</name>
<comment type="similarity">
    <text evidence="2 7">Belongs to the derlin family.</text>
</comment>
<evidence type="ECO:0000256" key="6">
    <source>
        <dbReference type="ARBA" id="ARBA00023136"/>
    </source>
</evidence>
<dbReference type="GO" id="GO:1904153">
    <property type="term" value="P:negative regulation of retrograde protein transport, ER to cytosol"/>
    <property type="evidence" value="ECO:0007669"/>
    <property type="project" value="Ensembl"/>
</dbReference>
<proteinExistence type="evidence at protein level"/>
<accession>A0A8V1AMR4</accession>
<keyword evidence="10" id="KW-1185">Reference proteome</keyword>
<feature type="transmembrane region" description="Helical" evidence="7">
    <location>
        <begin position="217"/>
        <end position="236"/>
    </location>
</feature>
<evidence type="ECO:0000256" key="2">
    <source>
        <dbReference type="ARBA" id="ARBA00008917"/>
    </source>
</evidence>
<dbReference type="GO" id="GO:0008284">
    <property type="term" value="P:positive regulation of cell population proliferation"/>
    <property type="evidence" value="ECO:0007669"/>
    <property type="project" value="Ensembl"/>
</dbReference>
<organism evidence="9 10">
    <name type="scientific">Gallus gallus</name>
    <name type="common">Chicken</name>
    <dbReference type="NCBI Taxonomy" id="9031"/>
    <lineage>
        <taxon>Eukaryota</taxon>
        <taxon>Metazoa</taxon>
        <taxon>Chordata</taxon>
        <taxon>Craniata</taxon>
        <taxon>Vertebrata</taxon>
        <taxon>Euteleostomi</taxon>
        <taxon>Archelosauria</taxon>
        <taxon>Archosauria</taxon>
        <taxon>Dinosauria</taxon>
        <taxon>Saurischia</taxon>
        <taxon>Theropoda</taxon>
        <taxon>Coelurosauria</taxon>
        <taxon>Aves</taxon>
        <taxon>Neognathae</taxon>
        <taxon>Galloanserae</taxon>
        <taxon>Galliformes</taxon>
        <taxon>Phasianidae</taxon>
        <taxon>Phasianinae</taxon>
        <taxon>Gallus</taxon>
    </lineage>
</organism>
<dbReference type="GeneTree" id="ENSGT00530000063156"/>
<dbReference type="GO" id="GO:0030970">
    <property type="term" value="P:retrograde protein transport, ER to cytosol"/>
    <property type="evidence" value="ECO:0007669"/>
    <property type="project" value="Ensembl"/>
</dbReference>
<dbReference type="FunCoup" id="A0A8V1AMR4">
    <property type="interactions" value="1776"/>
</dbReference>
<protein>
    <recommendedName>
        <fullName evidence="7">Derlin</fullName>
    </recommendedName>
</protein>
<dbReference type="Ensembl" id="ENSGALT00010070688.1">
    <property type="protein sequence ID" value="ENSGALP00010043379.1"/>
    <property type="gene ID" value="ENSGALG00010029242.1"/>
</dbReference>
<feature type="transmembrane region" description="Helical" evidence="7">
    <location>
        <begin position="242"/>
        <end position="263"/>
    </location>
</feature>
<evidence type="ECO:0000256" key="4">
    <source>
        <dbReference type="ARBA" id="ARBA00022824"/>
    </source>
</evidence>
<keyword evidence="4 7" id="KW-0256">Endoplasmic reticulum</keyword>
<feature type="transmembrane region" description="Helical" evidence="7">
    <location>
        <begin position="177"/>
        <end position="210"/>
    </location>
</feature>
<dbReference type="PANTHER" id="PTHR11009">
    <property type="entry name" value="DER1-LIKE PROTEIN, DERLIN"/>
    <property type="match status" value="1"/>
</dbReference>
<evidence type="ECO:0000313" key="10">
    <source>
        <dbReference type="Proteomes" id="UP000000539"/>
    </source>
</evidence>
<feature type="region of interest" description="Disordered" evidence="8">
    <location>
        <begin position="292"/>
        <end position="317"/>
    </location>
</feature>
<dbReference type="InterPro" id="IPR007599">
    <property type="entry name" value="DER1"/>
</dbReference>
<dbReference type="Pfam" id="PF04511">
    <property type="entry name" value="DER1"/>
    <property type="match status" value="1"/>
</dbReference>
<dbReference type="FunFam" id="1.20.1540.10:FF:000016">
    <property type="entry name" value="Derlin"/>
    <property type="match status" value="1"/>
</dbReference>
<reference evidence="9" key="3">
    <citation type="submission" date="2025-09" db="UniProtKB">
        <authorList>
            <consortium name="Ensembl"/>
        </authorList>
    </citation>
    <scope>IDENTIFICATION</scope>
    <source>
        <strain evidence="9">broiler</strain>
    </source>
</reference>
<evidence type="ECO:0007829" key="11">
    <source>
        <dbReference type="PeptideAtlas" id="A0A8V1AMR4"/>
    </source>
</evidence>
<dbReference type="GO" id="GO:0005770">
    <property type="term" value="C:late endosome"/>
    <property type="evidence" value="ECO:0007669"/>
    <property type="project" value="Ensembl"/>
</dbReference>
<comment type="function">
    <text evidence="7">Functional component of endoplasmic reticulum-associated degradation (ERAD) for misfolded lumenal proteins. May act by forming a channel that allows the retrotranslocation of misfolded proteins into the cytosol where they are ubiquitinated and degraded by the proteasome.</text>
</comment>
<dbReference type="OrthoDB" id="1716531at2759"/>
<evidence type="ECO:0000256" key="1">
    <source>
        <dbReference type="ARBA" id="ARBA00004477"/>
    </source>
</evidence>
<keyword evidence="3 7" id="KW-0812">Transmembrane</keyword>
<dbReference type="GO" id="GO:0030968">
    <property type="term" value="P:endoplasmic reticulum unfolded protein response"/>
    <property type="evidence" value="ECO:0000318"/>
    <property type="project" value="GO_Central"/>
</dbReference>
<dbReference type="InterPro" id="IPR035952">
    <property type="entry name" value="Rhomboid-like_sf"/>
</dbReference>
<keyword evidence="6 7" id="KW-0472">Membrane</keyword>
<evidence type="ECO:0000256" key="8">
    <source>
        <dbReference type="SAM" id="MobiDB-lite"/>
    </source>
</evidence>
<dbReference type="GO" id="GO:0036503">
    <property type="term" value="P:ERAD pathway"/>
    <property type="evidence" value="ECO:0000318"/>
    <property type="project" value="GO_Central"/>
</dbReference>
<keyword evidence="5 7" id="KW-1133">Transmembrane helix</keyword>
<dbReference type="SUPFAM" id="SSF144091">
    <property type="entry name" value="Rhomboid-like"/>
    <property type="match status" value="1"/>
</dbReference>
<dbReference type="GO" id="GO:0005047">
    <property type="term" value="F:signal recognition particle binding"/>
    <property type="evidence" value="ECO:0000318"/>
    <property type="project" value="GO_Central"/>
</dbReference>
<sequence>MQRLPSSRLSPALLLQLGDLILQRTELLLAVGVLLVDPVLGEQHVVGDAEHQLQEHLLHLFEELVEAGLHEVQELLCALADLETADLDSRQRLELLQDDALHHHHHLEEQLELITPFQLYFNPELIFKHFQVWRLITNYLFFGPVGFNFLFNMIFLYRYCRMLEEGSFRGRTADFVFMFLFGGFLMTIFGLFVNLVFLGQAFTIMLVYVWSRRNPYVRMNFFGLLIFQAPFLPWVLMGFSLLLGNSIIVDLLGIAVGHIYFFLEDVFPNQPGGGRLLRTPSVLKAIFDTPEDDPNYNPLPEERPGGFAWGEGQRLGG</sequence>
<feature type="compositionally biased region" description="Gly residues" evidence="8">
    <location>
        <begin position="307"/>
        <end position="317"/>
    </location>
</feature>